<gene>
    <name evidence="1" type="ORF">PORY_002675</name>
</gene>
<dbReference type="EMBL" id="JABTEG010000014">
    <property type="protein sequence ID" value="KAG4303931.1"/>
    <property type="molecule type" value="Genomic_DNA"/>
</dbReference>
<dbReference type="Proteomes" id="UP000768646">
    <property type="component" value="Unassembled WGS sequence"/>
</dbReference>
<organism evidence="1 2">
    <name type="scientific">Pneumocystis oryctolagi</name>
    <dbReference type="NCBI Taxonomy" id="42067"/>
    <lineage>
        <taxon>Eukaryota</taxon>
        <taxon>Fungi</taxon>
        <taxon>Dikarya</taxon>
        <taxon>Ascomycota</taxon>
        <taxon>Taphrinomycotina</taxon>
        <taxon>Pneumocystomycetes</taxon>
        <taxon>Pneumocystaceae</taxon>
        <taxon>Pneumocystis</taxon>
    </lineage>
</organism>
<comment type="caution">
    <text evidence="1">The sequence shown here is derived from an EMBL/GenBank/DDBJ whole genome shotgun (WGS) entry which is preliminary data.</text>
</comment>
<protein>
    <submittedName>
        <fullName evidence="1">Uncharacterized protein</fullName>
    </submittedName>
</protein>
<evidence type="ECO:0000313" key="1">
    <source>
        <dbReference type="EMBL" id="KAG4303931.1"/>
    </source>
</evidence>
<proteinExistence type="predicted"/>
<accession>A0ACB7C8H2</accession>
<evidence type="ECO:0000313" key="2">
    <source>
        <dbReference type="Proteomes" id="UP000768646"/>
    </source>
</evidence>
<keyword evidence="2" id="KW-1185">Reference proteome</keyword>
<sequence length="223" mass="25270">MSSEQNTPNEPQFHSTSISSKKKSVTVSIDDLNLPRSVVLKLAKKVLPEHTSIQKDAITALMRGSSVFINYLSAAAFDLSKLSSRKVILPSDVLKAMENIEFSSFIPKMTEELELYEAIVKERKNTIKLNKSSPTSMEIKDEHINKKIKTENSETETIKTNINENSEYNDDTIDDEDNEFKLEIESKESEDLTLINNEDLLDNNQKYGVDEDNDKALGNDYND</sequence>
<name>A0ACB7C8H2_9ASCO</name>
<reference evidence="1 2" key="1">
    <citation type="journal article" date="2021" name="Commun. Biol.">
        <title>Genomic insights into the host specific adaptation of the Pneumocystis genus.</title>
        <authorList>
            <person name="Cisse O.H."/>
            <person name="Ma L."/>
            <person name="Dekker J.P."/>
            <person name="Khil P.P."/>
            <person name="Youn J.-H."/>
            <person name="Brenchley J.M."/>
            <person name="Blair R."/>
            <person name="Pahar B."/>
            <person name="Chabe M."/>
            <person name="Van Rompay K.K.A."/>
            <person name="Keesler R."/>
            <person name="Sukura A."/>
            <person name="Hirsch V."/>
            <person name="Kutty G."/>
            <person name="Liu Y."/>
            <person name="Peng L."/>
            <person name="Chen J."/>
            <person name="Song J."/>
            <person name="Weissenbacher-Lang C."/>
            <person name="Xu J."/>
            <person name="Upham N.S."/>
            <person name="Stajich J.E."/>
            <person name="Cuomo C.A."/>
            <person name="Cushion M.T."/>
            <person name="Kovacs J.A."/>
        </authorList>
    </citation>
    <scope>NUCLEOTIDE SEQUENCE [LARGE SCALE GENOMIC DNA]</scope>
    <source>
        <strain evidence="1 2">RABM</strain>
    </source>
</reference>